<name>A0ABR1PXE6_9PEZI</name>
<dbReference type="PANTHER" id="PTHR43167:SF1">
    <property type="entry name" value="PUTATIVE (AFU_ORTHOLOGUE AFUA_6G01830)-RELATED"/>
    <property type="match status" value="1"/>
</dbReference>
<proteinExistence type="predicted"/>
<evidence type="ECO:0008006" key="3">
    <source>
        <dbReference type="Google" id="ProtNLM"/>
    </source>
</evidence>
<dbReference type="SUPFAM" id="SSF53335">
    <property type="entry name" value="S-adenosyl-L-methionine-dependent methyltransferases"/>
    <property type="match status" value="1"/>
</dbReference>
<dbReference type="EMBL" id="JAQQWE010000008">
    <property type="protein sequence ID" value="KAK7942398.1"/>
    <property type="molecule type" value="Genomic_DNA"/>
</dbReference>
<accession>A0ABR1PXE6</accession>
<dbReference type="InterPro" id="IPR029063">
    <property type="entry name" value="SAM-dependent_MTases_sf"/>
</dbReference>
<organism evidence="1 2">
    <name type="scientific">Apiospora aurea</name>
    <dbReference type="NCBI Taxonomy" id="335848"/>
    <lineage>
        <taxon>Eukaryota</taxon>
        <taxon>Fungi</taxon>
        <taxon>Dikarya</taxon>
        <taxon>Ascomycota</taxon>
        <taxon>Pezizomycotina</taxon>
        <taxon>Sordariomycetes</taxon>
        <taxon>Xylariomycetidae</taxon>
        <taxon>Amphisphaeriales</taxon>
        <taxon>Apiosporaceae</taxon>
        <taxon>Apiospora</taxon>
    </lineage>
</organism>
<protein>
    <recommendedName>
        <fullName evidence="3">O-methyltransferase</fullName>
    </recommendedName>
</protein>
<reference evidence="1 2" key="1">
    <citation type="submission" date="2023-01" db="EMBL/GenBank/DDBJ databases">
        <title>Analysis of 21 Apiospora genomes using comparative genomics revels a genus with tremendous synthesis potential of carbohydrate active enzymes and secondary metabolites.</title>
        <authorList>
            <person name="Sorensen T."/>
        </authorList>
    </citation>
    <scope>NUCLEOTIDE SEQUENCE [LARGE SCALE GENOMIC DNA]</scope>
    <source>
        <strain evidence="1 2">CBS 24483</strain>
    </source>
</reference>
<gene>
    <name evidence="1" type="ORF">PG986_011511</name>
</gene>
<comment type="caution">
    <text evidence="1">The sequence shown here is derived from an EMBL/GenBank/DDBJ whole genome shotgun (WGS) entry which is preliminary data.</text>
</comment>
<dbReference type="Proteomes" id="UP001391051">
    <property type="component" value="Unassembled WGS sequence"/>
</dbReference>
<dbReference type="PANTHER" id="PTHR43167">
    <property type="entry name" value="PUTATIVE (AFU_ORTHOLOGUE AFUA_6G01830)-RELATED"/>
    <property type="match status" value="1"/>
</dbReference>
<evidence type="ECO:0000313" key="1">
    <source>
        <dbReference type="EMBL" id="KAK7942398.1"/>
    </source>
</evidence>
<dbReference type="Gene3D" id="3.40.50.150">
    <property type="entry name" value="Vaccinia Virus protein VP39"/>
    <property type="match status" value="1"/>
</dbReference>
<keyword evidence="2" id="KW-1185">Reference proteome</keyword>
<evidence type="ECO:0000313" key="2">
    <source>
        <dbReference type="Proteomes" id="UP001391051"/>
    </source>
</evidence>
<dbReference type="GeneID" id="92080795"/>
<dbReference type="RefSeq" id="XP_066694429.1">
    <property type="nucleotide sequence ID" value="XM_066847733.1"/>
</dbReference>
<sequence>MAAPETSKIDEALSSIQAAPATLALLRRLHTQALTEPAYVSTDDTHTASAALDRFVALEPDKCALVYLLLRASGARWIVEAGTSFGVSTIYQALAVRQNAHALAAGGEEGGEGQGKVIATENEQAKADRARGHWAQTGEEDRVGEWIDLRVGDIRETLKTDLPERVDFLLLDIWAYLALPALRLVKLKMRIGATVVADNVVAAQEKYGDLLAYLDDPANGFKRSTAPYPGGLLVAVYVGSSG</sequence>
<dbReference type="Pfam" id="PF13578">
    <property type="entry name" value="Methyltransf_24"/>
    <property type="match status" value="1"/>
</dbReference>